<gene>
    <name evidence="2" type="ORF">KIPB_013813</name>
</gene>
<evidence type="ECO:0000313" key="3">
    <source>
        <dbReference type="Proteomes" id="UP000265618"/>
    </source>
</evidence>
<dbReference type="Proteomes" id="UP000265618">
    <property type="component" value="Unassembled WGS sequence"/>
</dbReference>
<feature type="transmembrane region" description="Helical" evidence="1">
    <location>
        <begin position="20"/>
        <end position="38"/>
    </location>
</feature>
<dbReference type="AlphaFoldDB" id="A0A9K3GQF2"/>
<feature type="transmembrane region" description="Helical" evidence="1">
    <location>
        <begin position="58"/>
        <end position="75"/>
    </location>
</feature>
<keyword evidence="1" id="KW-1133">Transmembrane helix</keyword>
<organism evidence="2 3">
    <name type="scientific">Kipferlia bialata</name>
    <dbReference type="NCBI Taxonomy" id="797122"/>
    <lineage>
        <taxon>Eukaryota</taxon>
        <taxon>Metamonada</taxon>
        <taxon>Carpediemonas-like organisms</taxon>
        <taxon>Kipferlia</taxon>
    </lineage>
</organism>
<dbReference type="EMBL" id="BDIP01006766">
    <property type="protein sequence ID" value="GIQ90855.1"/>
    <property type="molecule type" value="Genomic_DNA"/>
</dbReference>
<feature type="non-terminal residue" evidence="2">
    <location>
        <position position="1"/>
    </location>
</feature>
<comment type="caution">
    <text evidence="2">The sequence shown here is derived from an EMBL/GenBank/DDBJ whole genome shotgun (WGS) entry which is preliminary data.</text>
</comment>
<evidence type="ECO:0000256" key="1">
    <source>
        <dbReference type="SAM" id="Phobius"/>
    </source>
</evidence>
<sequence length="113" mass="13005">LTILPWGIGSSAGSDSFAERLYALLSSVIGSLWMRHIYRRSLLLQRKEECQTKPKRYMGFLFLLWVGICIVPPVLKETLSRAYWYNTMLTLLQLNVWCDVFGLSILLSLSLHP</sequence>
<reference evidence="2 3" key="1">
    <citation type="journal article" date="2018" name="PLoS ONE">
        <title>The draft genome of Kipferlia bialata reveals reductive genome evolution in fornicate parasites.</title>
        <authorList>
            <person name="Tanifuji G."/>
            <person name="Takabayashi S."/>
            <person name="Kume K."/>
            <person name="Takagi M."/>
            <person name="Nakayama T."/>
            <person name="Kamikawa R."/>
            <person name="Inagaki Y."/>
            <person name="Hashimoto T."/>
        </authorList>
    </citation>
    <scope>NUCLEOTIDE SEQUENCE [LARGE SCALE GENOMIC DNA]</scope>
    <source>
        <strain evidence="2">NY0173</strain>
    </source>
</reference>
<accession>A0A9K3GQF2</accession>
<keyword evidence="1" id="KW-0472">Membrane</keyword>
<evidence type="ECO:0000313" key="2">
    <source>
        <dbReference type="EMBL" id="GIQ90855.1"/>
    </source>
</evidence>
<feature type="transmembrane region" description="Helical" evidence="1">
    <location>
        <begin position="87"/>
        <end position="109"/>
    </location>
</feature>
<protein>
    <submittedName>
        <fullName evidence="2">Uncharacterized protein</fullName>
    </submittedName>
</protein>
<name>A0A9K3GQF2_9EUKA</name>
<proteinExistence type="predicted"/>
<keyword evidence="1" id="KW-0812">Transmembrane</keyword>
<keyword evidence="3" id="KW-1185">Reference proteome</keyword>